<sequence length="174" mass="18860">MAVLDMLLSLFGIDLESATSGSAPGSSLEVLFTVAHAAYPIVLLALIVLVVGATGVFSRRRLPSSTLALAPTVVNPRWWARKPAENETPADSWPPETAPDEATREWLELIEGIDASSPRSRTPAEWATEAVDSGYDESSVETVTQRFREARYGSDCQASSRNRTPTDADEPRDV</sequence>
<protein>
    <recommendedName>
        <fullName evidence="3">Protein-glutamine gamma-glutamyltransferase-like C-terminal domain-containing protein</fullName>
    </recommendedName>
</protein>
<keyword evidence="2" id="KW-0812">Transmembrane</keyword>
<evidence type="ECO:0000259" key="3">
    <source>
        <dbReference type="Pfam" id="PF13559"/>
    </source>
</evidence>
<gene>
    <name evidence="4" type="ORF">C500_07598</name>
</gene>
<feature type="domain" description="Protein-glutamine gamma-glutamyltransferase-like C-terminal" evidence="3">
    <location>
        <begin position="114"/>
        <end position="154"/>
    </location>
</feature>
<dbReference type="AlphaFoldDB" id="L9V1D5"/>
<keyword evidence="2" id="KW-0472">Membrane</keyword>
<comment type="caution">
    <text evidence="4">The sequence shown here is derived from an EMBL/GenBank/DDBJ whole genome shotgun (WGS) entry which is preliminary data.</text>
</comment>
<reference evidence="4 5" key="1">
    <citation type="journal article" date="2014" name="PLoS Genet.">
        <title>Phylogenetically driven sequencing of extremely halophilic archaea reveals strategies for static and dynamic osmo-response.</title>
        <authorList>
            <person name="Becker E.A."/>
            <person name="Seitzer P.M."/>
            <person name="Tritt A."/>
            <person name="Larsen D."/>
            <person name="Krusor M."/>
            <person name="Yao A.I."/>
            <person name="Wu D."/>
            <person name="Madern D."/>
            <person name="Eisen J.A."/>
            <person name="Darling A.E."/>
            <person name="Facciotti M.T."/>
        </authorList>
    </citation>
    <scope>NUCLEOTIDE SEQUENCE [LARGE SCALE GENOMIC DNA]</scope>
    <source>
        <strain evidence="5">ATCC 43099 / DSM 3394 / CCM 3739 / CIP 104546 / IAM 13178 / JCM 8861 / NBRC 102185 / NCIMB 2190 / MS3</strain>
    </source>
</reference>
<feature type="region of interest" description="Disordered" evidence="1">
    <location>
        <begin position="80"/>
        <end position="174"/>
    </location>
</feature>
<organism evidence="4 5">
    <name type="scientific">Natrialba magadii (strain ATCC 43099 / DSM 3394 / CCM 3739 / CIP 104546 / IAM 13178 / JCM 8861 / NBRC 102185 / NCIMB 2190 / MS3)</name>
    <name type="common">Natronobacterium magadii</name>
    <dbReference type="NCBI Taxonomy" id="547559"/>
    <lineage>
        <taxon>Archaea</taxon>
        <taxon>Methanobacteriati</taxon>
        <taxon>Methanobacteriota</taxon>
        <taxon>Stenosarchaea group</taxon>
        <taxon>Halobacteria</taxon>
        <taxon>Halobacteriales</taxon>
        <taxon>Natrialbaceae</taxon>
        <taxon>Natrialba</taxon>
    </lineage>
</organism>
<evidence type="ECO:0000313" key="5">
    <source>
        <dbReference type="Proteomes" id="UP000011543"/>
    </source>
</evidence>
<dbReference type="Pfam" id="PF13559">
    <property type="entry name" value="DUF4129"/>
    <property type="match status" value="1"/>
</dbReference>
<name>L9V1D5_NATMM</name>
<dbReference type="InterPro" id="IPR025403">
    <property type="entry name" value="TgpA-like_C"/>
</dbReference>
<dbReference type="EMBL" id="AOHS01000029">
    <property type="protein sequence ID" value="ELY30884.1"/>
    <property type="molecule type" value="Genomic_DNA"/>
</dbReference>
<evidence type="ECO:0000313" key="4">
    <source>
        <dbReference type="EMBL" id="ELY30884.1"/>
    </source>
</evidence>
<feature type="compositionally biased region" description="Basic and acidic residues" evidence="1">
    <location>
        <begin position="164"/>
        <end position="174"/>
    </location>
</feature>
<proteinExistence type="predicted"/>
<evidence type="ECO:0000256" key="2">
    <source>
        <dbReference type="SAM" id="Phobius"/>
    </source>
</evidence>
<accession>L9V1D5</accession>
<feature type="transmembrane region" description="Helical" evidence="2">
    <location>
        <begin position="37"/>
        <end position="57"/>
    </location>
</feature>
<dbReference type="Proteomes" id="UP000011543">
    <property type="component" value="Unassembled WGS sequence"/>
</dbReference>
<keyword evidence="2" id="KW-1133">Transmembrane helix</keyword>
<evidence type="ECO:0000256" key="1">
    <source>
        <dbReference type="SAM" id="MobiDB-lite"/>
    </source>
</evidence>